<accession>A0A5D4S102</accession>
<comment type="caution">
    <text evidence="1">The sequence shown here is derived from an EMBL/GenBank/DDBJ whole genome shotgun (WGS) entry which is preliminary data.</text>
</comment>
<reference evidence="1 2" key="1">
    <citation type="submission" date="2019-08" db="EMBL/GenBank/DDBJ databases">
        <title>Bacillus genomes from the desert of Cuatro Cienegas, Coahuila.</title>
        <authorList>
            <person name="Olmedo-Alvarez G."/>
        </authorList>
    </citation>
    <scope>NUCLEOTIDE SEQUENCE [LARGE SCALE GENOMIC DNA]</scope>
    <source>
        <strain evidence="1 2">CH37_1T</strain>
    </source>
</reference>
<dbReference type="EMBL" id="VTES01000015">
    <property type="protein sequence ID" value="TYS55788.1"/>
    <property type="molecule type" value="Genomic_DNA"/>
</dbReference>
<dbReference type="Proteomes" id="UP000323732">
    <property type="component" value="Unassembled WGS sequence"/>
</dbReference>
<dbReference type="AlphaFoldDB" id="A0A5D4S102"/>
<sequence>MYNPKKKHFKIEGFKFHQDALDHLKKEIEHPEELGWDKPLSAAAVAMYIGLVSECSTTGLIDADVSISSIAKKLNLLNSTAHNGYHQLLNRLLIRPRLVGNKTQIEISGYAKANRSREESNSKGSGLSYFIVPNEVFNTPIIPQLVNATSARGLLLFLEECNHFTRDFKNKRKDINSNPDDLKMSTLKKKLALPSAARVRKVLDILTPIFTFTPDKVKIREPRKNSTGLRKLVEQIHIKKYIIRINPACVIEKAEVDTESMKAIKNAQYRLKDLRVPLTRGARIGIEKAYRAMVKEVAFFLDDIKEKRSLLRFSMQTALDNLEKYLKDQPKKLNVGGYINSQLQQFIFNFLDNMDSRIDLKGKVNMAYADGSEPFIWKAYDKHRTENRLNN</sequence>
<proteinExistence type="predicted"/>
<gene>
    <name evidence="1" type="ORF">FZD47_25525</name>
</gene>
<evidence type="ECO:0000313" key="2">
    <source>
        <dbReference type="Proteomes" id="UP000323732"/>
    </source>
</evidence>
<protein>
    <submittedName>
        <fullName evidence="1">Uncharacterized protein</fullName>
    </submittedName>
</protein>
<organism evidence="1 2">
    <name type="scientific">Bacillus infantis</name>
    <dbReference type="NCBI Taxonomy" id="324767"/>
    <lineage>
        <taxon>Bacteria</taxon>
        <taxon>Bacillati</taxon>
        <taxon>Bacillota</taxon>
        <taxon>Bacilli</taxon>
        <taxon>Bacillales</taxon>
        <taxon>Bacillaceae</taxon>
        <taxon>Bacillus</taxon>
    </lineage>
</organism>
<evidence type="ECO:0000313" key="1">
    <source>
        <dbReference type="EMBL" id="TYS55788.1"/>
    </source>
</evidence>
<dbReference type="RefSeq" id="WP_148951154.1">
    <property type="nucleotide sequence ID" value="NZ_VTES01000015.1"/>
</dbReference>
<name>A0A5D4S102_9BACI</name>